<dbReference type="InterPro" id="IPR008271">
    <property type="entry name" value="Ser/Thr_kinase_AS"/>
</dbReference>
<dbReference type="Gene3D" id="3.30.200.20">
    <property type="entry name" value="Phosphorylase Kinase, domain 1"/>
    <property type="match status" value="1"/>
</dbReference>
<protein>
    <recommendedName>
        <fullName evidence="8">Protein kinase domain-containing protein</fullName>
    </recommendedName>
</protein>
<dbReference type="InterPro" id="IPR001680">
    <property type="entry name" value="WD40_rpt"/>
</dbReference>
<dbReference type="GO" id="GO:0004674">
    <property type="term" value="F:protein serine/threonine kinase activity"/>
    <property type="evidence" value="ECO:0007669"/>
    <property type="project" value="TreeGrafter"/>
</dbReference>
<evidence type="ECO:0000256" key="4">
    <source>
        <dbReference type="ARBA" id="ARBA00022741"/>
    </source>
</evidence>
<dbReference type="InterPro" id="IPR000719">
    <property type="entry name" value="Prot_kinase_dom"/>
</dbReference>
<evidence type="ECO:0000256" key="1">
    <source>
        <dbReference type="ARBA" id="ARBA00022574"/>
    </source>
</evidence>
<comment type="caution">
    <text evidence="9">The sequence shown here is derived from an EMBL/GenBank/DDBJ whole genome shotgun (WGS) entry which is preliminary data.</text>
</comment>
<dbReference type="InterPro" id="IPR036322">
    <property type="entry name" value="WD40_repeat_dom_sf"/>
</dbReference>
<dbReference type="GO" id="GO:0005524">
    <property type="term" value="F:ATP binding"/>
    <property type="evidence" value="ECO:0007669"/>
    <property type="project" value="UniProtKB-KW"/>
</dbReference>
<accession>A0A5M3XKI6</accession>
<dbReference type="AlphaFoldDB" id="A0A5M3XKI6"/>
<evidence type="ECO:0000313" key="9">
    <source>
        <dbReference type="EMBL" id="GES21382.1"/>
    </source>
</evidence>
<dbReference type="SUPFAM" id="SSF50978">
    <property type="entry name" value="WD40 repeat-like"/>
    <property type="match status" value="1"/>
</dbReference>
<dbReference type="SMART" id="SM00320">
    <property type="entry name" value="WD40"/>
    <property type="match status" value="5"/>
</dbReference>
<keyword evidence="6" id="KW-0067">ATP-binding</keyword>
<reference evidence="9 10" key="1">
    <citation type="submission" date="2019-10" db="EMBL/GenBank/DDBJ databases">
        <title>Whole genome shotgun sequence of Acrocarpospora pleiomorpha NBRC 16267.</title>
        <authorList>
            <person name="Ichikawa N."/>
            <person name="Kimura A."/>
            <person name="Kitahashi Y."/>
            <person name="Komaki H."/>
            <person name="Oguchi A."/>
        </authorList>
    </citation>
    <scope>NUCLEOTIDE SEQUENCE [LARGE SCALE GENOMIC DNA]</scope>
    <source>
        <strain evidence="9 10">NBRC 16267</strain>
    </source>
</reference>
<dbReference type="PROSITE" id="PS50011">
    <property type="entry name" value="PROTEIN_KINASE_DOM"/>
    <property type="match status" value="1"/>
</dbReference>
<dbReference type="PROSITE" id="PS50082">
    <property type="entry name" value="WD_REPEATS_2"/>
    <property type="match status" value="2"/>
</dbReference>
<gene>
    <name evidence="9" type="ORF">Aple_042780</name>
</gene>
<feature type="repeat" description="WD" evidence="7">
    <location>
        <begin position="549"/>
        <end position="592"/>
    </location>
</feature>
<evidence type="ECO:0000256" key="3">
    <source>
        <dbReference type="ARBA" id="ARBA00022737"/>
    </source>
</evidence>
<evidence type="ECO:0000256" key="6">
    <source>
        <dbReference type="ARBA" id="ARBA00022840"/>
    </source>
</evidence>
<dbReference type="InterPro" id="IPR020472">
    <property type="entry name" value="WD40_PAC1"/>
</dbReference>
<keyword evidence="3" id="KW-0677">Repeat</keyword>
<dbReference type="PANTHER" id="PTHR43289:SF34">
    <property type="entry name" value="SERINE_THREONINE-PROTEIN KINASE YBDM-RELATED"/>
    <property type="match status" value="1"/>
</dbReference>
<evidence type="ECO:0000259" key="8">
    <source>
        <dbReference type="PROSITE" id="PS50011"/>
    </source>
</evidence>
<dbReference type="Pfam" id="PF00069">
    <property type="entry name" value="Pkinase"/>
    <property type="match status" value="1"/>
</dbReference>
<keyword evidence="4" id="KW-0547">Nucleotide-binding</keyword>
<dbReference type="InterPro" id="IPR019775">
    <property type="entry name" value="WD40_repeat_CS"/>
</dbReference>
<dbReference type="SUPFAM" id="SSF56112">
    <property type="entry name" value="Protein kinase-like (PK-like)"/>
    <property type="match status" value="1"/>
</dbReference>
<dbReference type="Gene3D" id="1.10.510.10">
    <property type="entry name" value="Transferase(Phosphotransferase) domain 1"/>
    <property type="match status" value="1"/>
</dbReference>
<proteinExistence type="predicted"/>
<evidence type="ECO:0000256" key="5">
    <source>
        <dbReference type="ARBA" id="ARBA00022777"/>
    </source>
</evidence>
<feature type="domain" description="Protein kinase" evidence="8">
    <location>
        <begin position="18"/>
        <end position="270"/>
    </location>
</feature>
<keyword evidence="5" id="KW-0418">Kinase</keyword>
<dbReference type="Gene3D" id="2.130.10.10">
    <property type="entry name" value="YVTN repeat-like/Quinoprotein amine dehydrogenase"/>
    <property type="match status" value="2"/>
</dbReference>
<dbReference type="Pfam" id="PF00400">
    <property type="entry name" value="WD40"/>
    <property type="match status" value="3"/>
</dbReference>
<keyword evidence="2" id="KW-0808">Transferase</keyword>
<dbReference type="InterPro" id="IPR015943">
    <property type="entry name" value="WD40/YVTN_repeat-like_dom_sf"/>
</dbReference>
<feature type="repeat" description="WD" evidence="7">
    <location>
        <begin position="614"/>
        <end position="629"/>
    </location>
</feature>
<dbReference type="RefSeq" id="WP_155346379.1">
    <property type="nucleotide sequence ID" value="NZ_BAAAHM010000019.1"/>
</dbReference>
<sequence length="629" mass="64589">MPLPRPLRPGDPEVLGDYRITGLIGEGGQGTVYHGETSTGAPVAVKVLHARFFERDDAERRFFNEVAAARRVAEFCTARVIDADITHARPYIVSEFVDGESLDALVRREGPRDPGALDRLAVGTAAALAAVHRAGIVHRDFKPANVLLGADGPRVIDFGIAQVVDAAGTEASRVPGSPAYMSPEQLAGRRPGPPSDVFSWAVTISFAATGRPAFGNDSIPAVMNRIMHREPDLTGVPARLRGVLLACLAKDPAVRPTAAQLLLTLVHAKDEPPRTRSFPRWALGATAAVAAAGVAVAVPLWPRQPAVVPAAVQAAPMSLPSVGPLFGQPLGPPFKGHTSEVLALATATLGTRPVVVSAGRDGTIRVSDVRTGAAAGPARHVDALTVSALALGDLAGRQVLICGGYGTGLWLSDLATGRALPFGAAKGDVLALAVTSREGRPVLVAAGHSAVRVLDLATGRPLLTLGGGASDVATGELGGRQVIVTAALDGTVRGWDAGTGEPVGTPFAAPGSRLALAVVGGRPVVVAGAADNTLRVHDLETGAPVGEPYPGHTDRISAVLTTVLDGRPVAVTGSWDGQVRVWDLSSGQPVGPPLAGPGGWVTSVAVTEVDGLPLLLAGSRDGTVRTWRL</sequence>
<dbReference type="InterPro" id="IPR011009">
    <property type="entry name" value="Kinase-like_dom_sf"/>
</dbReference>
<dbReference type="PROSITE" id="PS50294">
    <property type="entry name" value="WD_REPEATS_REGION"/>
    <property type="match status" value="1"/>
</dbReference>
<dbReference type="EMBL" id="BLAF01000023">
    <property type="protein sequence ID" value="GES21382.1"/>
    <property type="molecule type" value="Genomic_DNA"/>
</dbReference>
<keyword evidence="1 7" id="KW-0853">WD repeat</keyword>
<dbReference type="OrthoDB" id="951193at2"/>
<dbReference type="Proteomes" id="UP000377595">
    <property type="component" value="Unassembled WGS sequence"/>
</dbReference>
<evidence type="ECO:0000256" key="7">
    <source>
        <dbReference type="PROSITE-ProRule" id="PRU00221"/>
    </source>
</evidence>
<dbReference type="PANTHER" id="PTHR43289">
    <property type="entry name" value="MITOGEN-ACTIVATED PROTEIN KINASE KINASE KINASE 20-RELATED"/>
    <property type="match status" value="1"/>
</dbReference>
<dbReference type="PRINTS" id="PR00320">
    <property type="entry name" value="GPROTEINBRPT"/>
</dbReference>
<evidence type="ECO:0000313" key="10">
    <source>
        <dbReference type="Proteomes" id="UP000377595"/>
    </source>
</evidence>
<evidence type="ECO:0000256" key="2">
    <source>
        <dbReference type="ARBA" id="ARBA00022679"/>
    </source>
</evidence>
<dbReference type="CDD" id="cd14014">
    <property type="entry name" value="STKc_PknB_like"/>
    <property type="match status" value="1"/>
</dbReference>
<organism evidence="9 10">
    <name type="scientific">Acrocarpospora pleiomorpha</name>
    <dbReference type="NCBI Taxonomy" id="90975"/>
    <lineage>
        <taxon>Bacteria</taxon>
        <taxon>Bacillati</taxon>
        <taxon>Actinomycetota</taxon>
        <taxon>Actinomycetes</taxon>
        <taxon>Streptosporangiales</taxon>
        <taxon>Streptosporangiaceae</taxon>
        <taxon>Acrocarpospora</taxon>
    </lineage>
</organism>
<dbReference type="PROSITE" id="PS00108">
    <property type="entry name" value="PROTEIN_KINASE_ST"/>
    <property type="match status" value="1"/>
</dbReference>
<keyword evidence="10" id="KW-1185">Reference proteome</keyword>
<dbReference type="PROSITE" id="PS00678">
    <property type="entry name" value="WD_REPEATS_1"/>
    <property type="match status" value="1"/>
</dbReference>
<name>A0A5M3XKI6_9ACTN</name>